<dbReference type="SUPFAM" id="SSF57184">
    <property type="entry name" value="Growth factor receptor domain"/>
    <property type="match status" value="3"/>
</dbReference>
<protein>
    <recommendedName>
        <fullName evidence="6">Protein kinase domain-containing protein</fullName>
    </recommendedName>
</protein>
<evidence type="ECO:0000256" key="4">
    <source>
        <dbReference type="SAM" id="Phobius"/>
    </source>
</evidence>
<dbReference type="EMBL" id="BAAFRS010000172">
    <property type="protein sequence ID" value="GAB1224066.1"/>
    <property type="molecule type" value="Genomic_DNA"/>
</dbReference>
<keyword evidence="4" id="KW-0472">Membrane</keyword>
<feature type="binding site" evidence="3">
    <location>
        <position position="1454"/>
    </location>
    <ligand>
        <name>ATP</name>
        <dbReference type="ChEBI" id="CHEBI:30616"/>
    </ligand>
</feature>
<gene>
    <name evidence="7" type="ORF">ENUP19_0172G0018</name>
</gene>
<evidence type="ECO:0000256" key="1">
    <source>
        <dbReference type="ARBA" id="ARBA00022741"/>
    </source>
</evidence>
<keyword evidence="4" id="KW-1133">Transmembrane helix</keyword>
<dbReference type="InterPro" id="IPR011050">
    <property type="entry name" value="Pectin_lyase_fold/virulence"/>
</dbReference>
<name>A0ABQ0DMJ7_9EUKA</name>
<feature type="domain" description="Protein kinase" evidence="6">
    <location>
        <begin position="1426"/>
        <end position="1689"/>
    </location>
</feature>
<evidence type="ECO:0000259" key="6">
    <source>
        <dbReference type="PROSITE" id="PS50011"/>
    </source>
</evidence>
<comment type="caution">
    <text evidence="7">The sequence shown here is derived from an EMBL/GenBank/DDBJ whole genome shotgun (WGS) entry which is preliminary data.</text>
</comment>
<dbReference type="InterPro" id="IPR000719">
    <property type="entry name" value="Prot_kinase_dom"/>
</dbReference>
<dbReference type="Pfam" id="PF00069">
    <property type="entry name" value="Pkinase"/>
    <property type="match status" value="1"/>
</dbReference>
<dbReference type="InterPro" id="IPR017441">
    <property type="entry name" value="Protein_kinase_ATP_BS"/>
</dbReference>
<dbReference type="SMART" id="SM00220">
    <property type="entry name" value="S_TKc"/>
    <property type="match status" value="1"/>
</dbReference>
<dbReference type="Proteomes" id="UP001628156">
    <property type="component" value="Unassembled WGS sequence"/>
</dbReference>
<keyword evidence="2 3" id="KW-0067">ATP-binding</keyword>
<evidence type="ECO:0000256" key="2">
    <source>
        <dbReference type="ARBA" id="ARBA00022840"/>
    </source>
</evidence>
<proteinExistence type="predicted"/>
<feature type="chain" id="PRO_5047480893" description="Protein kinase domain-containing protein" evidence="5">
    <location>
        <begin position="18"/>
        <end position="1691"/>
    </location>
</feature>
<dbReference type="PANTHER" id="PTHR45756">
    <property type="entry name" value="PALMITOYLTRANSFERASE"/>
    <property type="match status" value="1"/>
</dbReference>
<dbReference type="SMART" id="SM00261">
    <property type="entry name" value="FU"/>
    <property type="match status" value="4"/>
</dbReference>
<dbReference type="InterPro" id="IPR011009">
    <property type="entry name" value="Kinase-like_dom_sf"/>
</dbReference>
<keyword evidence="8" id="KW-1185">Reference proteome</keyword>
<evidence type="ECO:0000256" key="5">
    <source>
        <dbReference type="SAM" id="SignalP"/>
    </source>
</evidence>
<dbReference type="Gene3D" id="1.10.510.10">
    <property type="entry name" value="Transferase(Phosphotransferase) domain 1"/>
    <property type="match status" value="1"/>
</dbReference>
<dbReference type="PROSITE" id="PS00108">
    <property type="entry name" value="PROTEIN_KINASE_ST"/>
    <property type="match status" value="1"/>
</dbReference>
<organism evidence="7 8">
    <name type="scientific">Entamoeba nuttalli</name>
    <dbReference type="NCBI Taxonomy" id="412467"/>
    <lineage>
        <taxon>Eukaryota</taxon>
        <taxon>Amoebozoa</taxon>
        <taxon>Evosea</taxon>
        <taxon>Archamoebae</taxon>
        <taxon>Mastigamoebida</taxon>
        <taxon>Entamoebidae</taxon>
        <taxon>Entamoeba</taxon>
    </lineage>
</organism>
<feature type="transmembrane region" description="Helical" evidence="4">
    <location>
        <begin position="1251"/>
        <end position="1278"/>
    </location>
</feature>
<dbReference type="PROSITE" id="PS00107">
    <property type="entry name" value="PROTEIN_KINASE_ATP"/>
    <property type="match status" value="1"/>
</dbReference>
<dbReference type="InterPro" id="IPR006212">
    <property type="entry name" value="Furin_repeat"/>
</dbReference>
<keyword evidence="1 3" id="KW-0547">Nucleotide-binding</keyword>
<dbReference type="Gene3D" id="3.30.200.20">
    <property type="entry name" value="Phosphorylase Kinase, domain 1"/>
    <property type="match status" value="1"/>
</dbReference>
<dbReference type="SUPFAM" id="SSF51126">
    <property type="entry name" value="Pectin lyase-like"/>
    <property type="match status" value="1"/>
</dbReference>
<keyword evidence="4" id="KW-0812">Transmembrane</keyword>
<dbReference type="Gene3D" id="2.10.220.10">
    <property type="entry name" value="Hormone Receptor, Insulin-like Growth Factor Receptor 1, Chain A, domain 2"/>
    <property type="match status" value="2"/>
</dbReference>
<sequence>MTFKMFLLLLFVLYSNAERLCIPIAENCLDGYIDEFGEPTQPINCREISVKQNFIYSRTCSEQFNIIPTIFISDILSFTIEHGALDNGEILIFEEYSTVLIRGDYSIFSSDNIHLNKYCQLTFDNALTLINANIILQNSQVFTVKETLTINNSNLTIHDAQIVVENVSTGKLISYNSTIHMLENSLFYISQIKLTQSTLFTLNSPGIRQLTSLVLIKSYFLNTDGDLLFNNAHLELYDNSILTLRHGKLLCFRSNVTIYNSSTIFLEEQASISNAIYFNAFGTSSVIIGENSKMHTSKSFCLYNFSKLIMKDNSQVTSSTGLQLNDDSIMEVSQHCYFTTPKVILKNRTKILLEDSYFISQKSGQIILFNDSQLLFNNVIISTEPLMNVILYNSSIFRIKSSSSLFASLSIYDNSTLFLSDSSISLNSIEGHDKGIIDSKHNSIRSTFVIISDSFQLLLVDTNFIGIDTFKSFQNSFISMKDSSTEILSQCVIHTKSPISIEESFFTVGVKNDCLSQSILDIQENTHFIISTLKGSELWRLYNTKLMFTSVLIDYAFDYCFEFIISSSTISDTFIETNHLKLINNKKRIRYCPNFIFNKHVICTLNGTYWKNSYDYQLEYPFTQIDCPCFGSDCSINTSVKELYFPNVPITTKINNFITNLYFEENDNLISITCQSQIAHFPGMVSFQSNSTDLVIQQITRDQNGYYILLDDTVSFPSYEKTLLTTSTFSVSGMSFTLYTKESFIIYMGDLFTNYVLDINSIFPILLLSLNGYKTTDSNSFCLFGISKNNQNICLRKASIQCPSFTYPNSDFTSCLPCVDIHCKWCNNKMCFVCANDYLLSKDGICVMLNDKSHSTNNHLVYCEQGRVLNNMCIDYDSNDPCVLSYESKCYQCNGNLHYILNDNSCSIAEHSLIVRTNSIIQCEDGYYELNGMCISCKQFGNQCSQCSATKCERCSDETPLQKDGTCRIPYCQKQENGKCSICVDNYSTNIIGYCEEKIENCQIRAISTKECIICQPGFVLLNGQCYKSIQNCETNTQVGCLRCENSYYASEGVCKPCDSNCRTCLLEKNKCFSCDSGYYLTNHMCETDSIISERCAFYSINGKCVKCKNGYYRDGVSCINCDISCSTCNNANGCLTCNSTNFKNSDKVCVPKSTIQGCAVEITEKGCSKCTDGYYLNNNICENCLDSCVSCTDRFTCNKCANETVWYSGRCIYYSKIPYCIKAENSRCTKCSFGHTVIDDTYCSNFSLPLWTLTLIIIGVICCLGIFTSIIVSLTLLRFRILKKNKLKYTLENMPKTKVLQYHLDNFVVCDLNEINFDSFNNPIPVRSISVESIHIGNSGKYPLIVQPIPIKNNKYKIKFKPAVVNLKPKKMCKIKVYIFPCCTLEEESTINVRVNKKTVSKSKCCSIKLSFITQHSCYINGDDLNQFEQIGEGSTGIVYKGLYKRHQVAIKKIKNIFLDVNETEQFFKETQLLNQFRCDYIVYFYGSVINYSNFMVVTELAPYGSFHNLILNQPDTFSKKFKYKCLLDTAHGIQYLHSNGILHRDIKSDNILLFSLEEIIPINAKLTDFGSSRSVNMLLTNLTFTKGIGTPAYTAPEILNTKSYKKPADIFAFAITMYEILNWKPPYATPQFEYSWSIAEFITNGKRLLKTDKINNEEYKIIQRCWADEPNKRMTVEEVISQLQKLYSN</sequence>
<dbReference type="PROSITE" id="PS50011">
    <property type="entry name" value="PROTEIN_KINASE_DOM"/>
    <property type="match status" value="1"/>
</dbReference>
<dbReference type="PANTHER" id="PTHR45756:SF1">
    <property type="entry name" value="PROTEIN KINASE DOMAIN CONTAINING PROTEIN"/>
    <property type="match status" value="1"/>
</dbReference>
<accession>A0ABQ0DMJ7</accession>
<dbReference type="InterPro" id="IPR008271">
    <property type="entry name" value="Ser/Thr_kinase_AS"/>
</dbReference>
<dbReference type="InterPro" id="IPR053215">
    <property type="entry name" value="TKL_Ser/Thr_kinase"/>
</dbReference>
<keyword evidence="5" id="KW-0732">Signal</keyword>
<reference evidence="7 8" key="1">
    <citation type="journal article" date="2019" name="PLoS Negl. Trop. Dis.">
        <title>Whole genome sequencing of Entamoeba nuttalli reveals mammalian host-related molecular signatures and a novel octapeptide-repeat surface protein.</title>
        <authorList>
            <person name="Tanaka M."/>
            <person name="Makiuchi T."/>
            <person name="Komiyama T."/>
            <person name="Shiina T."/>
            <person name="Osaki K."/>
            <person name="Tachibana H."/>
        </authorList>
    </citation>
    <scope>NUCLEOTIDE SEQUENCE [LARGE SCALE GENOMIC DNA]</scope>
    <source>
        <strain evidence="7 8">P19-061405</strain>
    </source>
</reference>
<dbReference type="InterPro" id="IPR009030">
    <property type="entry name" value="Growth_fac_rcpt_cys_sf"/>
</dbReference>
<evidence type="ECO:0000313" key="7">
    <source>
        <dbReference type="EMBL" id="GAB1224066.1"/>
    </source>
</evidence>
<evidence type="ECO:0000313" key="8">
    <source>
        <dbReference type="Proteomes" id="UP001628156"/>
    </source>
</evidence>
<dbReference type="SUPFAM" id="SSF56112">
    <property type="entry name" value="Protein kinase-like (PK-like)"/>
    <property type="match status" value="1"/>
</dbReference>
<evidence type="ECO:0000256" key="3">
    <source>
        <dbReference type="PROSITE-ProRule" id="PRU10141"/>
    </source>
</evidence>
<feature type="signal peptide" evidence="5">
    <location>
        <begin position="1"/>
        <end position="17"/>
    </location>
</feature>